<feature type="region of interest" description="Disordered" evidence="5">
    <location>
        <begin position="254"/>
        <end position="310"/>
    </location>
</feature>
<feature type="domain" description="HTH La-type RNA-binding" evidence="7">
    <location>
        <begin position="65"/>
        <end position="156"/>
    </location>
</feature>
<dbReference type="GO" id="GO:1990904">
    <property type="term" value="C:ribonucleoprotein complex"/>
    <property type="evidence" value="ECO:0007669"/>
    <property type="project" value="InterPro"/>
</dbReference>
<dbReference type="GO" id="GO:0005829">
    <property type="term" value="C:cytosol"/>
    <property type="evidence" value="ECO:0007669"/>
    <property type="project" value="TreeGrafter"/>
</dbReference>
<dbReference type="PANTHER" id="PTHR22792">
    <property type="entry name" value="LUPUS LA PROTEIN-RELATED"/>
    <property type="match status" value="1"/>
</dbReference>
<dbReference type="PRINTS" id="PR00302">
    <property type="entry name" value="LUPUSLA"/>
</dbReference>
<sequence length="425" mass="47872">MAETGSDTIPDAGTEKAAEVESKTSEDTKQTPTADTVASNGDATKTEGSGDAASTEKPKEMKKELVVDENLKAKIVKQIEYYFGDLNLSRDRFLKEQVQLDDGWVPSERMLKFNRLKTICSEWSVITQALKELSELMEVSEDGLKVRRSPSKPLPGDSKERRDEVMARSVYSNRFPLDSKLDDLMLFFESFGPVEHVHMKRDFHKHTFKGSVFTTFKNKEDAEKFINDEGTTFVDTKLEVKQWKSDYFKSKPEKKKEAAKKLAAEKNAKSEENKLLNDKEAQGIQEKKDREEGRTGKTEEVDADDEEKVKQQMTKGAVLHISGMSQETDREDVRRLFLKHGDVSWVDFDKGVTEGSQFSADPRNSELAIYSRNRSAVPAEIAALDPPTADGMPARCVMKKKPTKIAKAPEDADVLLSARRQTTIV</sequence>
<dbReference type="GO" id="GO:0010494">
    <property type="term" value="C:cytoplasmic stress granule"/>
    <property type="evidence" value="ECO:0007669"/>
    <property type="project" value="TreeGrafter"/>
</dbReference>
<evidence type="ECO:0000256" key="5">
    <source>
        <dbReference type="SAM" id="MobiDB-lite"/>
    </source>
</evidence>
<dbReference type="AlphaFoldDB" id="A0AAV4G1R7"/>
<dbReference type="InterPro" id="IPR014886">
    <property type="entry name" value="La_xRRM"/>
</dbReference>
<accession>A0AAV4G1R7</accession>
<dbReference type="GO" id="GO:0003729">
    <property type="term" value="F:mRNA binding"/>
    <property type="evidence" value="ECO:0007669"/>
    <property type="project" value="TreeGrafter"/>
</dbReference>
<organism evidence="8 9">
    <name type="scientific">Elysia marginata</name>
    <dbReference type="NCBI Taxonomy" id="1093978"/>
    <lineage>
        <taxon>Eukaryota</taxon>
        <taxon>Metazoa</taxon>
        <taxon>Spiralia</taxon>
        <taxon>Lophotrochozoa</taxon>
        <taxon>Mollusca</taxon>
        <taxon>Gastropoda</taxon>
        <taxon>Heterobranchia</taxon>
        <taxon>Euthyneura</taxon>
        <taxon>Panpulmonata</taxon>
        <taxon>Sacoglossa</taxon>
        <taxon>Placobranchoidea</taxon>
        <taxon>Plakobranchidae</taxon>
        <taxon>Elysia</taxon>
    </lineage>
</organism>
<dbReference type="PANTHER" id="PTHR22792:SF166">
    <property type="entry name" value="LUPUS LA PROTEIN HOMOLOG"/>
    <property type="match status" value="1"/>
</dbReference>
<comment type="caution">
    <text evidence="8">The sequence shown here is derived from an EMBL/GenBank/DDBJ whole genome shotgun (WGS) entry which is preliminary data.</text>
</comment>
<keyword evidence="3" id="KW-0539">Nucleus</keyword>
<dbReference type="CDD" id="cd12291">
    <property type="entry name" value="RRM1_La"/>
    <property type="match status" value="1"/>
</dbReference>
<feature type="domain" description="RRM" evidence="6">
    <location>
        <begin position="168"/>
        <end position="245"/>
    </location>
</feature>
<name>A0AAV4G1R7_9GAST</name>
<feature type="region of interest" description="Disordered" evidence="5">
    <location>
        <begin position="1"/>
        <end position="62"/>
    </location>
</feature>
<dbReference type="Pfam" id="PF08777">
    <property type="entry name" value="RRM_3"/>
    <property type="match status" value="1"/>
</dbReference>
<feature type="compositionally biased region" description="Polar residues" evidence="5">
    <location>
        <begin position="30"/>
        <end position="47"/>
    </location>
</feature>
<dbReference type="Proteomes" id="UP000762676">
    <property type="component" value="Unassembled WGS sequence"/>
</dbReference>
<comment type="subcellular location">
    <subcellularLocation>
        <location evidence="1">Nucleus</location>
    </subcellularLocation>
</comment>
<dbReference type="Gene3D" id="1.10.10.10">
    <property type="entry name" value="Winged helix-like DNA-binding domain superfamily/Winged helix DNA-binding domain"/>
    <property type="match status" value="1"/>
</dbReference>
<evidence type="ECO:0000256" key="4">
    <source>
        <dbReference type="PROSITE-ProRule" id="PRU00332"/>
    </source>
</evidence>
<dbReference type="GO" id="GO:0045727">
    <property type="term" value="P:positive regulation of translation"/>
    <property type="evidence" value="ECO:0007669"/>
    <property type="project" value="TreeGrafter"/>
</dbReference>
<evidence type="ECO:0000256" key="2">
    <source>
        <dbReference type="ARBA" id="ARBA00022884"/>
    </source>
</evidence>
<keyword evidence="2 4" id="KW-0694">RNA-binding</keyword>
<gene>
    <name evidence="8" type="ORF">ElyMa_004006700</name>
</gene>
<dbReference type="GO" id="GO:0008033">
    <property type="term" value="P:tRNA processing"/>
    <property type="evidence" value="ECO:0007669"/>
    <property type="project" value="TreeGrafter"/>
</dbReference>
<proteinExistence type="predicted"/>
<dbReference type="Pfam" id="PF05383">
    <property type="entry name" value="La"/>
    <property type="match status" value="1"/>
</dbReference>
<dbReference type="InterPro" id="IPR045180">
    <property type="entry name" value="La_dom_prot"/>
</dbReference>
<dbReference type="GO" id="GO:0005634">
    <property type="term" value="C:nucleus"/>
    <property type="evidence" value="ECO:0007669"/>
    <property type="project" value="UniProtKB-SubCell"/>
</dbReference>
<dbReference type="InterPro" id="IPR000504">
    <property type="entry name" value="RRM_dom"/>
</dbReference>
<dbReference type="Pfam" id="PF00076">
    <property type="entry name" value="RRM_1"/>
    <property type="match status" value="1"/>
</dbReference>
<dbReference type="InterPro" id="IPR002344">
    <property type="entry name" value="Lupus_La"/>
</dbReference>
<dbReference type="SMART" id="SM00715">
    <property type="entry name" value="LA"/>
    <property type="match status" value="1"/>
</dbReference>
<dbReference type="EMBL" id="BMAT01008147">
    <property type="protein sequence ID" value="GFR78888.1"/>
    <property type="molecule type" value="Genomic_DNA"/>
</dbReference>
<dbReference type="SMART" id="SM00360">
    <property type="entry name" value="RRM"/>
    <property type="match status" value="1"/>
</dbReference>
<evidence type="ECO:0000256" key="1">
    <source>
        <dbReference type="ARBA" id="ARBA00004123"/>
    </source>
</evidence>
<evidence type="ECO:0000313" key="9">
    <source>
        <dbReference type="Proteomes" id="UP000762676"/>
    </source>
</evidence>
<keyword evidence="9" id="KW-1185">Reference proteome</keyword>
<feature type="compositionally biased region" description="Basic and acidic residues" evidence="5">
    <location>
        <begin position="254"/>
        <end position="300"/>
    </location>
</feature>
<evidence type="ECO:0000259" key="7">
    <source>
        <dbReference type="PROSITE" id="PS50961"/>
    </source>
</evidence>
<reference evidence="8 9" key="1">
    <citation type="journal article" date="2021" name="Elife">
        <title>Chloroplast acquisition without the gene transfer in kleptoplastic sea slugs, Plakobranchus ocellatus.</title>
        <authorList>
            <person name="Maeda T."/>
            <person name="Takahashi S."/>
            <person name="Yoshida T."/>
            <person name="Shimamura S."/>
            <person name="Takaki Y."/>
            <person name="Nagai Y."/>
            <person name="Toyoda A."/>
            <person name="Suzuki Y."/>
            <person name="Arimoto A."/>
            <person name="Ishii H."/>
            <person name="Satoh N."/>
            <person name="Nishiyama T."/>
            <person name="Hasebe M."/>
            <person name="Maruyama T."/>
            <person name="Minagawa J."/>
            <person name="Obokata J."/>
            <person name="Shigenobu S."/>
        </authorList>
    </citation>
    <scope>NUCLEOTIDE SEQUENCE [LARGE SCALE GENOMIC DNA]</scope>
</reference>
<evidence type="ECO:0000313" key="8">
    <source>
        <dbReference type="EMBL" id="GFR78888.1"/>
    </source>
</evidence>
<dbReference type="Gene3D" id="3.30.70.330">
    <property type="match status" value="2"/>
</dbReference>
<dbReference type="SUPFAM" id="SSF46785">
    <property type="entry name" value="Winged helix' DNA-binding domain"/>
    <property type="match status" value="1"/>
</dbReference>
<dbReference type="InterPro" id="IPR036388">
    <property type="entry name" value="WH-like_DNA-bd_sf"/>
</dbReference>
<feature type="region of interest" description="Disordered" evidence="5">
    <location>
        <begin position="142"/>
        <end position="162"/>
    </location>
</feature>
<protein>
    <submittedName>
        <fullName evidence="8">Lupus La protein</fullName>
    </submittedName>
</protein>
<evidence type="ECO:0000256" key="3">
    <source>
        <dbReference type="ARBA" id="ARBA00023242"/>
    </source>
</evidence>
<dbReference type="PROSITE" id="PS50102">
    <property type="entry name" value="RRM"/>
    <property type="match status" value="1"/>
</dbReference>
<dbReference type="InterPro" id="IPR012677">
    <property type="entry name" value="Nucleotide-bd_a/b_plait_sf"/>
</dbReference>
<dbReference type="InterPro" id="IPR006630">
    <property type="entry name" value="La_HTH"/>
</dbReference>
<dbReference type="InterPro" id="IPR035979">
    <property type="entry name" value="RBD_domain_sf"/>
</dbReference>
<dbReference type="PROSITE" id="PS50961">
    <property type="entry name" value="HTH_LA"/>
    <property type="match status" value="1"/>
</dbReference>
<feature type="compositionally biased region" description="Basic and acidic residues" evidence="5">
    <location>
        <begin position="13"/>
        <end position="29"/>
    </location>
</feature>
<dbReference type="SUPFAM" id="SSF54928">
    <property type="entry name" value="RNA-binding domain, RBD"/>
    <property type="match status" value="1"/>
</dbReference>
<evidence type="ECO:0000259" key="6">
    <source>
        <dbReference type="PROSITE" id="PS50102"/>
    </source>
</evidence>
<dbReference type="InterPro" id="IPR036390">
    <property type="entry name" value="WH_DNA-bd_sf"/>
</dbReference>